<comment type="similarity">
    <text evidence="4">Belongs to the FAD-binding monooxygenase family.</text>
</comment>
<keyword evidence="8" id="KW-0521">NADP</keyword>
<evidence type="ECO:0000256" key="11">
    <source>
        <dbReference type="ARBA" id="ARBA00049248"/>
    </source>
</evidence>
<evidence type="ECO:0000256" key="4">
    <source>
        <dbReference type="ARBA" id="ARBA00010139"/>
    </source>
</evidence>
<evidence type="ECO:0000256" key="7">
    <source>
        <dbReference type="ARBA" id="ARBA00022827"/>
    </source>
</evidence>
<dbReference type="SUPFAM" id="SSF51905">
    <property type="entry name" value="FAD/NAD(P)-binding domain"/>
    <property type="match status" value="2"/>
</dbReference>
<evidence type="ECO:0000256" key="10">
    <source>
        <dbReference type="ARBA" id="ARBA00047598"/>
    </source>
</evidence>
<evidence type="ECO:0000256" key="8">
    <source>
        <dbReference type="ARBA" id="ARBA00022857"/>
    </source>
</evidence>
<dbReference type="PANTHER" id="PTHR42877:SF4">
    <property type="entry name" value="FAD_NAD(P)-BINDING DOMAIN-CONTAINING PROTEIN-RELATED"/>
    <property type="match status" value="1"/>
</dbReference>
<evidence type="ECO:0000256" key="1">
    <source>
        <dbReference type="ARBA" id="ARBA00001974"/>
    </source>
</evidence>
<protein>
    <recommendedName>
        <fullName evidence="5">L-ornithine N(5)-monooxygenase [NAD(P)H]</fullName>
        <ecNumber evidence="5">1.14.13.196</ecNumber>
    </recommendedName>
</protein>
<evidence type="ECO:0000256" key="3">
    <source>
        <dbReference type="ARBA" id="ARBA00007588"/>
    </source>
</evidence>
<dbReference type="InterPro" id="IPR036188">
    <property type="entry name" value="FAD/NAD-bd_sf"/>
</dbReference>
<keyword evidence="6" id="KW-0285">Flavoprotein</keyword>
<dbReference type="InterPro" id="IPR051209">
    <property type="entry name" value="FAD-bind_Monooxygenase_sf"/>
</dbReference>
<dbReference type="GO" id="GO:0016491">
    <property type="term" value="F:oxidoreductase activity"/>
    <property type="evidence" value="ECO:0007669"/>
    <property type="project" value="UniProtKB-KW"/>
</dbReference>
<dbReference type="EC" id="1.14.13.196" evidence="5"/>
<organism evidence="13">
    <name type="scientific">Chromera velia CCMP2878</name>
    <dbReference type="NCBI Taxonomy" id="1169474"/>
    <lineage>
        <taxon>Eukaryota</taxon>
        <taxon>Sar</taxon>
        <taxon>Alveolata</taxon>
        <taxon>Colpodellida</taxon>
        <taxon>Chromeraceae</taxon>
        <taxon>Chromera</taxon>
    </lineage>
</organism>
<evidence type="ECO:0000256" key="9">
    <source>
        <dbReference type="ARBA" id="ARBA00023002"/>
    </source>
</evidence>
<evidence type="ECO:0000256" key="12">
    <source>
        <dbReference type="SAM" id="MobiDB-lite"/>
    </source>
</evidence>
<comment type="catalytic activity">
    <reaction evidence="10">
        <text>L-ornithine + NADPH + O2 = N(5)-hydroxy-L-ornithine + NADP(+) + H2O</text>
        <dbReference type="Rhea" id="RHEA:41508"/>
        <dbReference type="ChEBI" id="CHEBI:15377"/>
        <dbReference type="ChEBI" id="CHEBI:15379"/>
        <dbReference type="ChEBI" id="CHEBI:46911"/>
        <dbReference type="ChEBI" id="CHEBI:57783"/>
        <dbReference type="ChEBI" id="CHEBI:58349"/>
        <dbReference type="ChEBI" id="CHEBI:78275"/>
        <dbReference type="EC" id="1.14.13.196"/>
    </reaction>
</comment>
<evidence type="ECO:0000256" key="6">
    <source>
        <dbReference type="ARBA" id="ARBA00022630"/>
    </source>
</evidence>
<name>A0A0G4F201_9ALVE</name>
<gene>
    <name evidence="13" type="ORF">Cvel_14768</name>
</gene>
<reference evidence="13" key="1">
    <citation type="submission" date="2014-11" db="EMBL/GenBank/DDBJ databases">
        <authorList>
            <person name="Otto D Thomas"/>
            <person name="Naeem Raeece"/>
        </authorList>
    </citation>
    <scope>NUCLEOTIDE SEQUENCE</scope>
</reference>
<sequence>MDSSAPRSGCKTVDVLVIGAGFGGICAAKYLKDAGFSDLLIVDKNPELGGTWYENTYPGAACDVTSVLYSFSFFTNFSWSSFFPPQKEIHTYQRETVDKFGLRPLLRLGHTVKEIEFNEETAMWTARCEVASAGKEEKETVTIKSRFVISCVGQLNKPMTPQIEGQSKFAGPAFHTAQWDHSVSLAGKRVAVVGCAASAIQVIPTIQPIVGQLTVFQRTPSYIAPKPLEGTFSEFEKWLLSFSLVFWLLRMFIYLWHDMQWFALSGVWGLKHLWMFVVALNKSRGLQGASPEKRAEIDKKVTPDYAFGCKRLLLSSNFYPAISQPNVSVVTDPIDRVQEGGIVAKNKETGECTLYEADVIVYATGFQAQSFISPTEVKCRGKELGREWREHDPRAYLGILAAGFPNLFFVYGPNTNLGHSSIIFMLECQAAYIVKCLKELRSRKARSVEVREEAADRFDTEVQSSLKKSVWSTGCASWYTSSKSGRVVNNWRGTTTGYWWLTRRLNLPDLVFSPRAPQSSLPLDRLREGKDEELHLSRQETKDTVGVDGAGVSALEKSAA</sequence>
<comment type="catalytic activity">
    <reaction evidence="11">
        <text>L-ornithine + NADH + O2 = N(5)-hydroxy-L-ornithine + NAD(+) + H2O</text>
        <dbReference type="Rhea" id="RHEA:41512"/>
        <dbReference type="ChEBI" id="CHEBI:15377"/>
        <dbReference type="ChEBI" id="CHEBI:15379"/>
        <dbReference type="ChEBI" id="CHEBI:46911"/>
        <dbReference type="ChEBI" id="CHEBI:57540"/>
        <dbReference type="ChEBI" id="CHEBI:57945"/>
        <dbReference type="ChEBI" id="CHEBI:78275"/>
        <dbReference type="EC" id="1.14.13.196"/>
    </reaction>
</comment>
<keyword evidence="7" id="KW-0274">FAD</keyword>
<accession>A0A0G4F201</accession>
<feature type="compositionally biased region" description="Basic and acidic residues" evidence="12">
    <location>
        <begin position="534"/>
        <end position="545"/>
    </location>
</feature>
<dbReference type="Gene3D" id="3.50.50.60">
    <property type="entry name" value="FAD/NAD(P)-binding domain"/>
    <property type="match status" value="2"/>
</dbReference>
<proteinExistence type="inferred from homology"/>
<evidence type="ECO:0000313" key="13">
    <source>
        <dbReference type="EMBL" id="CEM05893.1"/>
    </source>
</evidence>
<evidence type="ECO:0000256" key="2">
    <source>
        <dbReference type="ARBA" id="ARBA00004924"/>
    </source>
</evidence>
<keyword evidence="9" id="KW-0560">Oxidoreductase</keyword>
<feature type="region of interest" description="Disordered" evidence="12">
    <location>
        <begin position="534"/>
        <end position="560"/>
    </location>
</feature>
<dbReference type="Pfam" id="PF13450">
    <property type="entry name" value="NAD_binding_8"/>
    <property type="match status" value="1"/>
</dbReference>
<comment type="cofactor">
    <cofactor evidence="1">
        <name>FAD</name>
        <dbReference type="ChEBI" id="CHEBI:57692"/>
    </cofactor>
</comment>
<dbReference type="PANTHER" id="PTHR42877">
    <property type="entry name" value="L-ORNITHINE N(5)-MONOOXYGENASE-RELATED"/>
    <property type="match status" value="1"/>
</dbReference>
<dbReference type="Pfam" id="PF13434">
    <property type="entry name" value="Lys_Orn_oxgnase"/>
    <property type="match status" value="1"/>
</dbReference>
<evidence type="ECO:0000256" key="5">
    <source>
        <dbReference type="ARBA" id="ARBA00012881"/>
    </source>
</evidence>
<dbReference type="InterPro" id="IPR025700">
    <property type="entry name" value="Lys/Orn_oxygenase"/>
</dbReference>
<comment type="similarity">
    <text evidence="3">Belongs to the lysine N(6)-hydroxylase/L-ornithine N(5)-oxygenase family.</text>
</comment>
<dbReference type="AlphaFoldDB" id="A0A0G4F201"/>
<dbReference type="VEuPathDB" id="CryptoDB:Cvel_14768"/>
<comment type="pathway">
    <text evidence="2">Siderophore biosynthesis.</text>
</comment>
<dbReference type="EMBL" id="CDMZ01000070">
    <property type="protein sequence ID" value="CEM05893.1"/>
    <property type="molecule type" value="Genomic_DNA"/>
</dbReference>